<evidence type="ECO:0000256" key="5">
    <source>
        <dbReference type="PROSITE-ProRule" id="PRU00042"/>
    </source>
</evidence>
<dbReference type="PROSITE" id="PS51915">
    <property type="entry name" value="ZAD"/>
    <property type="match status" value="1"/>
</dbReference>
<comment type="caution">
    <text evidence="10">The sequence shown here is derived from an EMBL/GenBank/DDBJ whole genome shotgun (WGS) entry which is preliminary data.</text>
</comment>
<dbReference type="GO" id="GO:0005634">
    <property type="term" value="C:nucleus"/>
    <property type="evidence" value="ECO:0007669"/>
    <property type="project" value="InterPro"/>
</dbReference>
<feature type="compositionally biased region" description="Basic residues" evidence="7">
    <location>
        <begin position="214"/>
        <end position="225"/>
    </location>
</feature>
<evidence type="ECO:0000256" key="1">
    <source>
        <dbReference type="ARBA" id="ARBA00022723"/>
    </source>
</evidence>
<keyword evidence="2" id="KW-0677">Repeat</keyword>
<name>A0AAW2H910_9NEOP</name>
<evidence type="ECO:0000259" key="9">
    <source>
        <dbReference type="PROSITE" id="PS51915"/>
    </source>
</evidence>
<keyword evidence="1 6" id="KW-0479">Metal-binding</keyword>
<dbReference type="Pfam" id="PF07776">
    <property type="entry name" value="zf-AD"/>
    <property type="match status" value="1"/>
</dbReference>
<keyword evidence="4 6" id="KW-0862">Zinc</keyword>
<dbReference type="FunFam" id="3.30.160.60:FF:000202">
    <property type="entry name" value="Zinc finger protein 574"/>
    <property type="match status" value="1"/>
</dbReference>
<feature type="binding site" evidence="6">
    <location>
        <position position="18"/>
    </location>
    <ligand>
        <name>Zn(2+)</name>
        <dbReference type="ChEBI" id="CHEBI:29105"/>
    </ligand>
</feature>
<evidence type="ECO:0000256" key="4">
    <source>
        <dbReference type="ARBA" id="ARBA00022833"/>
    </source>
</evidence>
<evidence type="ECO:0000256" key="2">
    <source>
        <dbReference type="ARBA" id="ARBA00022737"/>
    </source>
</evidence>
<evidence type="ECO:0000313" key="10">
    <source>
        <dbReference type="EMBL" id="KAL0266309.1"/>
    </source>
</evidence>
<feature type="region of interest" description="Disordered" evidence="7">
    <location>
        <begin position="196"/>
        <end position="233"/>
    </location>
</feature>
<feature type="binding site" evidence="6">
    <location>
        <position position="68"/>
    </location>
    <ligand>
        <name>Zn(2+)</name>
        <dbReference type="ChEBI" id="CHEBI:29105"/>
    </ligand>
</feature>
<gene>
    <name evidence="10" type="ORF">PYX00_008893</name>
</gene>
<keyword evidence="3 5" id="KW-0863">Zinc-finger</keyword>
<proteinExistence type="predicted"/>
<dbReference type="SMART" id="SM00355">
    <property type="entry name" value="ZnF_C2H2"/>
    <property type="match status" value="6"/>
</dbReference>
<feature type="binding site" evidence="6">
    <location>
        <position position="65"/>
    </location>
    <ligand>
        <name>Zn(2+)</name>
        <dbReference type="ChEBI" id="CHEBI:29105"/>
    </ligand>
</feature>
<feature type="compositionally biased region" description="Basic and acidic residues" evidence="7">
    <location>
        <begin position="303"/>
        <end position="312"/>
    </location>
</feature>
<reference evidence="10" key="1">
    <citation type="journal article" date="2024" name="Gigascience">
        <title>Chromosome-level genome of the poultry shaft louse Menopon gallinae provides insight into the host-switching and adaptive evolution of parasitic lice.</title>
        <authorList>
            <person name="Xu Y."/>
            <person name="Ma L."/>
            <person name="Liu S."/>
            <person name="Liang Y."/>
            <person name="Liu Q."/>
            <person name="He Z."/>
            <person name="Tian L."/>
            <person name="Duan Y."/>
            <person name="Cai W."/>
            <person name="Li H."/>
            <person name="Song F."/>
        </authorList>
    </citation>
    <scope>NUCLEOTIDE SEQUENCE</scope>
    <source>
        <strain evidence="10">Cailab_2023a</strain>
    </source>
</reference>
<dbReference type="InterPro" id="IPR013087">
    <property type="entry name" value="Znf_C2H2_type"/>
</dbReference>
<feature type="binding site" evidence="6">
    <location>
        <position position="15"/>
    </location>
    <ligand>
        <name>Zn(2+)</name>
        <dbReference type="ChEBI" id="CHEBI:29105"/>
    </ligand>
</feature>
<accession>A0AAW2H910</accession>
<evidence type="ECO:0000259" key="8">
    <source>
        <dbReference type="PROSITE" id="PS50157"/>
    </source>
</evidence>
<dbReference type="PROSITE" id="PS00028">
    <property type="entry name" value="ZINC_FINGER_C2H2_1"/>
    <property type="match status" value="5"/>
</dbReference>
<feature type="domain" description="C2H2-type" evidence="8">
    <location>
        <begin position="435"/>
        <end position="462"/>
    </location>
</feature>
<evidence type="ECO:0000256" key="3">
    <source>
        <dbReference type="ARBA" id="ARBA00022771"/>
    </source>
</evidence>
<feature type="domain" description="C2H2-type" evidence="8">
    <location>
        <begin position="407"/>
        <end position="434"/>
    </location>
</feature>
<evidence type="ECO:0000256" key="7">
    <source>
        <dbReference type="SAM" id="MobiDB-lite"/>
    </source>
</evidence>
<dbReference type="PROSITE" id="PS50157">
    <property type="entry name" value="ZINC_FINGER_C2H2_2"/>
    <property type="match status" value="5"/>
</dbReference>
<dbReference type="SMART" id="SM00868">
    <property type="entry name" value="zf-AD"/>
    <property type="match status" value="1"/>
</dbReference>
<dbReference type="GO" id="GO:0008270">
    <property type="term" value="F:zinc ion binding"/>
    <property type="evidence" value="ECO:0007669"/>
    <property type="project" value="UniProtKB-UniRule"/>
</dbReference>
<feature type="compositionally biased region" description="Acidic residues" evidence="7">
    <location>
        <begin position="196"/>
        <end position="210"/>
    </location>
</feature>
<dbReference type="InterPro" id="IPR050331">
    <property type="entry name" value="Zinc_finger"/>
</dbReference>
<dbReference type="GO" id="GO:0010468">
    <property type="term" value="P:regulation of gene expression"/>
    <property type="evidence" value="ECO:0007669"/>
    <property type="project" value="TreeGrafter"/>
</dbReference>
<evidence type="ECO:0000256" key="6">
    <source>
        <dbReference type="PROSITE-ProRule" id="PRU01263"/>
    </source>
</evidence>
<dbReference type="GO" id="GO:0032502">
    <property type="term" value="P:developmental process"/>
    <property type="evidence" value="ECO:0007669"/>
    <property type="project" value="UniProtKB-ARBA"/>
</dbReference>
<dbReference type="InterPro" id="IPR036236">
    <property type="entry name" value="Znf_C2H2_sf"/>
</dbReference>
<organism evidence="10">
    <name type="scientific">Menopon gallinae</name>
    <name type="common">poultry shaft louse</name>
    <dbReference type="NCBI Taxonomy" id="328185"/>
    <lineage>
        <taxon>Eukaryota</taxon>
        <taxon>Metazoa</taxon>
        <taxon>Ecdysozoa</taxon>
        <taxon>Arthropoda</taxon>
        <taxon>Hexapoda</taxon>
        <taxon>Insecta</taxon>
        <taxon>Pterygota</taxon>
        <taxon>Neoptera</taxon>
        <taxon>Paraneoptera</taxon>
        <taxon>Psocodea</taxon>
        <taxon>Troctomorpha</taxon>
        <taxon>Phthiraptera</taxon>
        <taxon>Amblycera</taxon>
        <taxon>Menoponidae</taxon>
        <taxon>Menopon</taxon>
    </lineage>
</organism>
<dbReference type="InterPro" id="IPR012934">
    <property type="entry name" value="Znf_AD"/>
</dbReference>
<dbReference type="AlphaFoldDB" id="A0AAW2H910"/>
<dbReference type="Gene3D" id="3.40.1800.20">
    <property type="match status" value="1"/>
</dbReference>
<dbReference type="Gene3D" id="3.30.160.60">
    <property type="entry name" value="Classic Zinc Finger"/>
    <property type="match status" value="5"/>
</dbReference>
<feature type="domain" description="C2H2-type" evidence="8">
    <location>
        <begin position="463"/>
        <end position="490"/>
    </location>
</feature>
<dbReference type="PANTHER" id="PTHR16515">
    <property type="entry name" value="PR DOMAIN ZINC FINGER PROTEIN"/>
    <property type="match status" value="1"/>
</dbReference>
<dbReference type="PANTHER" id="PTHR16515:SF35">
    <property type="entry name" value="FEZ FAMILY ZINC FINGER PROTEIN 2"/>
    <property type="match status" value="1"/>
</dbReference>
<feature type="domain" description="C2H2-type" evidence="8">
    <location>
        <begin position="491"/>
        <end position="518"/>
    </location>
</feature>
<dbReference type="SUPFAM" id="SSF57716">
    <property type="entry name" value="Glucocorticoid receptor-like (DNA-binding domain)"/>
    <property type="match status" value="1"/>
</dbReference>
<feature type="domain" description="ZAD" evidence="9">
    <location>
        <begin position="13"/>
        <end position="92"/>
    </location>
</feature>
<dbReference type="SUPFAM" id="SSF57667">
    <property type="entry name" value="beta-beta-alpha zinc fingers"/>
    <property type="match status" value="3"/>
</dbReference>
<feature type="region of interest" description="Disordered" evidence="7">
    <location>
        <begin position="303"/>
        <end position="326"/>
    </location>
</feature>
<sequence>MDSAATKRLEFNSICRLCTQLLETENVSPIFNNEIYAERVTLPERIRYCSSVEVCEGDGLPNNICSSCLLKLNQSFVFRNQCVLADNTLKKLVRDVTISMTEVSRFLNVDIESQVIQLENASVKMNLYNSDTEILNPGKKVAKSGKNVASIDEFDNSKNGRHKRNINRSNDRSIQRAKICKSETTKLSDLNVEFSYETDTDGNSSSDEEVLERRPKRKRMRIKGGRKNENKVEERSDTECLWNESRNKAKRSRKVRGRKIGEEDVEIKEEIKEEVDEVQDIVENFTVEPDVFHFGETKKEFEEGSSEKEVKKVDHHRQMKKMSEEGSACIKRGRPRKYSAMKEKPSSYTCDYCQKVYPSEGGWRYHIHTMHNENYQPFICDLCGKAFKVKKNLEGHKNSIHYHLKHHLCDLCGRGFASKYALKVHKIWHNDEKNFPCDICGTKFRTRGKMNTHRSIHGGPKKFMCHVCSRDFRWKKDFEIHMRTHTGEKPFKCSHCGKAFSSLTNMKKHERNHIGKIRTNRIPDAFDEAVPDMQPDELLYKAELPFQYECGAEEDRSDQFR</sequence>
<protein>
    <submittedName>
        <fullName evidence="10">Uncharacterized protein</fullName>
    </submittedName>
</protein>
<dbReference type="EMBL" id="JARGDH010000005">
    <property type="protein sequence ID" value="KAL0266309.1"/>
    <property type="molecule type" value="Genomic_DNA"/>
</dbReference>
<dbReference type="Pfam" id="PF00096">
    <property type="entry name" value="zf-C2H2"/>
    <property type="match status" value="4"/>
</dbReference>
<feature type="domain" description="C2H2-type" evidence="8">
    <location>
        <begin position="378"/>
        <end position="406"/>
    </location>
</feature>